<dbReference type="InterPro" id="IPR028082">
    <property type="entry name" value="Peripla_BP_I"/>
</dbReference>
<accession>A0A1W0X1I3</accession>
<dbReference type="EMBL" id="MTYJ01000023">
    <property type="protein sequence ID" value="OQV21357.1"/>
    <property type="molecule type" value="Genomic_DNA"/>
</dbReference>
<comment type="subcellular location">
    <subcellularLocation>
        <location evidence="1">Membrane</location>
    </subcellularLocation>
</comment>
<evidence type="ECO:0000256" key="1">
    <source>
        <dbReference type="ARBA" id="ARBA00004370"/>
    </source>
</evidence>
<evidence type="ECO:0000259" key="5">
    <source>
        <dbReference type="Pfam" id="PF01094"/>
    </source>
</evidence>
<evidence type="ECO:0000256" key="2">
    <source>
        <dbReference type="ARBA" id="ARBA00022692"/>
    </source>
</evidence>
<comment type="caution">
    <text evidence="6">The sequence shown here is derived from an EMBL/GenBank/DDBJ whole genome shotgun (WGS) entry which is preliminary data.</text>
</comment>
<keyword evidence="7" id="KW-1185">Reference proteome</keyword>
<dbReference type="GO" id="GO:0016020">
    <property type="term" value="C:membrane"/>
    <property type="evidence" value="ECO:0007669"/>
    <property type="project" value="UniProtKB-SubCell"/>
</dbReference>
<keyword evidence="4" id="KW-0472">Membrane</keyword>
<dbReference type="InterPro" id="IPR001828">
    <property type="entry name" value="ANF_lig-bd_rcpt"/>
</dbReference>
<reference evidence="7" key="1">
    <citation type="submission" date="2017-01" db="EMBL/GenBank/DDBJ databases">
        <title>Comparative genomics of anhydrobiosis in the tardigrade Hypsibius dujardini.</title>
        <authorList>
            <person name="Yoshida Y."/>
            <person name="Koutsovoulos G."/>
            <person name="Laetsch D."/>
            <person name="Stevens L."/>
            <person name="Kumar S."/>
            <person name="Horikawa D."/>
            <person name="Ishino K."/>
            <person name="Komine S."/>
            <person name="Tomita M."/>
            <person name="Blaxter M."/>
            <person name="Arakawa K."/>
        </authorList>
    </citation>
    <scope>NUCLEOTIDE SEQUENCE [LARGE SCALE GENOMIC DNA]</scope>
    <source>
        <strain evidence="7">Z151</strain>
    </source>
</reference>
<sequence length="409" mass="46488">MTSDVNATLLSECPANVSAAAGDGVLNVRVFSVVFLYKVLLGSLPYVGPAFDTAQEDIARLYPKLNLTMEFLRSYPDYQTCPEWTMESDNAIAAYYYDKMTTGNSDVTLFLLPGCNDVIGVAQFATQLDKLIISSVSSAGNIRDRDVWPTWITTTILSMSTYRYAYEKILDLYDWRDFVIVSDVRSNSFYPLFASYMYKFFSASAKYQVYNFEIDNTIMGGVEYANLLHNISTLSRGFLTFRDGDGDDYRWSPAEQGKEKLAKETFKSVLMVETEPYSASENNVEELVRFWKKQSRDVYNFTYPVNETQNPHVLSTYQAMLIMAEVLDDLHQSSEQNKWQSGVRLAKQFLNRTFALRTGNVTIGESGERIPTMVVTQTDVESNIVIRQDSRISPFLVASRGKKIIMEDK</sequence>
<dbReference type="Pfam" id="PF01094">
    <property type="entry name" value="ANF_receptor"/>
    <property type="match status" value="1"/>
</dbReference>
<evidence type="ECO:0000256" key="4">
    <source>
        <dbReference type="ARBA" id="ARBA00023136"/>
    </source>
</evidence>
<dbReference type="AlphaFoldDB" id="A0A1W0X1I3"/>
<dbReference type="Gene3D" id="3.40.50.2300">
    <property type="match status" value="2"/>
</dbReference>
<proteinExistence type="predicted"/>
<protein>
    <recommendedName>
        <fullName evidence="5">Receptor ligand binding region domain-containing protein</fullName>
    </recommendedName>
</protein>
<dbReference type="OrthoDB" id="302535at2759"/>
<organism evidence="6 7">
    <name type="scientific">Hypsibius exemplaris</name>
    <name type="common">Freshwater tardigrade</name>
    <dbReference type="NCBI Taxonomy" id="2072580"/>
    <lineage>
        <taxon>Eukaryota</taxon>
        <taxon>Metazoa</taxon>
        <taxon>Ecdysozoa</taxon>
        <taxon>Tardigrada</taxon>
        <taxon>Eutardigrada</taxon>
        <taxon>Parachela</taxon>
        <taxon>Hypsibioidea</taxon>
        <taxon>Hypsibiidae</taxon>
        <taxon>Hypsibius</taxon>
    </lineage>
</organism>
<feature type="domain" description="Receptor ligand binding region" evidence="5">
    <location>
        <begin position="262"/>
        <end position="379"/>
    </location>
</feature>
<evidence type="ECO:0000256" key="3">
    <source>
        <dbReference type="ARBA" id="ARBA00022989"/>
    </source>
</evidence>
<dbReference type="Proteomes" id="UP000192578">
    <property type="component" value="Unassembled WGS sequence"/>
</dbReference>
<evidence type="ECO:0000313" key="6">
    <source>
        <dbReference type="EMBL" id="OQV21357.1"/>
    </source>
</evidence>
<dbReference type="SUPFAM" id="SSF53822">
    <property type="entry name" value="Periplasmic binding protein-like I"/>
    <property type="match status" value="1"/>
</dbReference>
<gene>
    <name evidence="6" type="ORF">BV898_04566</name>
</gene>
<keyword evidence="2" id="KW-0812">Transmembrane</keyword>
<name>A0A1W0X1I3_HYPEX</name>
<keyword evidence="3" id="KW-1133">Transmembrane helix</keyword>
<evidence type="ECO:0000313" key="7">
    <source>
        <dbReference type="Proteomes" id="UP000192578"/>
    </source>
</evidence>